<dbReference type="PANTHER" id="PTHR40037">
    <property type="entry name" value="PHOSPHOESTERASE YJCG-RELATED"/>
    <property type="match status" value="1"/>
</dbReference>
<dbReference type="AlphaFoldDB" id="A0A6N8J723"/>
<dbReference type="InterPro" id="IPR050580">
    <property type="entry name" value="2H_phosphoesterase_YjcG-like"/>
</dbReference>
<gene>
    <name evidence="1" type="ORF">GO495_05260</name>
</gene>
<dbReference type="SUPFAM" id="SSF55144">
    <property type="entry name" value="LigT-like"/>
    <property type="match status" value="1"/>
</dbReference>
<dbReference type="Pfam" id="PF13563">
    <property type="entry name" value="2_5_RNA_ligase2"/>
    <property type="match status" value="1"/>
</dbReference>
<proteinExistence type="predicted"/>
<evidence type="ECO:0008006" key="3">
    <source>
        <dbReference type="Google" id="ProtNLM"/>
    </source>
</evidence>
<organism evidence="1 2">
    <name type="scientific">Chitinophaga oryziterrae</name>
    <dbReference type="NCBI Taxonomy" id="1031224"/>
    <lineage>
        <taxon>Bacteria</taxon>
        <taxon>Pseudomonadati</taxon>
        <taxon>Bacteroidota</taxon>
        <taxon>Chitinophagia</taxon>
        <taxon>Chitinophagales</taxon>
        <taxon>Chitinophagaceae</taxon>
        <taxon>Chitinophaga</taxon>
    </lineage>
</organism>
<comment type="caution">
    <text evidence="1">The sequence shown here is derived from an EMBL/GenBank/DDBJ whole genome shotgun (WGS) entry which is preliminary data.</text>
</comment>
<dbReference type="OrthoDB" id="1351981at2"/>
<accession>A0A6N8J723</accession>
<dbReference type="Proteomes" id="UP000468388">
    <property type="component" value="Unassembled WGS sequence"/>
</dbReference>
<keyword evidence="2" id="KW-1185">Reference proteome</keyword>
<protein>
    <recommendedName>
        <fullName evidence="3">2'-5' RNA ligase family protein</fullName>
    </recommendedName>
</protein>
<evidence type="ECO:0000313" key="2">
    <source>
        <dbReference type="Proteomes" id="UP000468388"/>
    </source>
</evidence>
<dbReference type="PANTHER" id="PTHR40037:SF1">
    <property type="entry name" value="PHOSPHOESTERASE SAOUHSC_00951-RELATED"/>
    <property type="match status" value="1"/>
</dbReference>
<dbReference type="Gene3D" id="3.90.1140.10">
    <property type="entry name" value="Cyclic phosphodiesterase"/>
    <property type="match status" value="1"/>
</dbReference>
<dbReference type="RefSeq" id="WP_157298620.1">
    <property type="nucleotide sequence ID" value="NZ_BAAAZB010000005.1"/>
</dbReference>
<dbReference type="EMBL" id="WRXO01000001">
    <property type="protein sequence ID" value="MVT39982.1"/>
    <property type="molecule type" value="Genomic_DNA"/>
</dbReference>
<reference evidence="1 2" key="1">
    <citation type="submission" date="2019-12" db="EMBL/GenBank/DDBJ databases">
        <title>The draft genomic sequence of strain Chitinophaga oryziterrae JCM 16595.</title>
        <authorList>
            <person name="Zhang X."/>
        </authorList>
    </citation>
    <scope>NUCLEOTIDE SEQUENCE [LARGE SCALE GENOMIC DNA]</scope>
    <source>
        <strain evidence="1 2">JCM 16595</strain>
    </source>
</reference>
<sequence length="201" mass="23311">MQANNNLTFEQETLYDYLLVVTPGTQINNDVKAMKQLIAQELGLNSSRVSQAHISLFRSVFPEKYQDDFIHLLDSIAKKQSNFTLYTSRFDHFQHGDDKRTIYVNVANPKPIAELHAKILQEFEIKPTAYKPHIALARAITTTEFQKVYDHFNNQIFVRSFQCRSFTLLRKPEGGGNYEVVKDFVFGHEVQREKTLFNYAA</sequence>
<evidence type="ECO:0000313" key="1">
    <source>
        <dbReference type="EMBL" id="MVT39982.1"/>
    </source>
</evidence>
<name>A0A6N8J723_9BACT</name>
<dbReference type="InterPro" id="IPR009097">
    <property type="entry name" value="Cyclic_Pdiesterase"/>
</dbReference>